<dbReference type="Gene3D" id="3.40.50.1980">
    <property type="entry name" value="Nitrogenase molybdenum iron protein domain"/>
    <property type="match status" value="2"/>
</dbReference>
<dbReference type="Gramene" id="EME30337">
    <property type="protein sequence ID" value="EME30337"/>
    <property type="gene ID" value="Gasu_22460"/>
</dbReference>
<proteinExistence type="inferred from homology"/>
<evidence type="ECO:0000256" key="3">
    <source>
        <dbReference type="ARBA" id="ARBA00010178"/>
    </source>
</evidence>
<dbReference type="InterPro" id="IPR016161">
    <property type="entry name" value="Ald_DH/histidinol_DH"/>
</dbReference>
<organism evidence="8 9">
    <name type="scientific">Galdieria sulphuraria</name>
    <name type="common">Red alga</name>
    <dbReference type="NCBI Taxonomy" id="130081"/>
    <lineage>
        <taxon>Eukaryota</taxon>
        <taxon>Rhodophyta</taxon>
        <taxon>Bangiophyceae</taxon>
        <taxon>Galdieriales</taxon>
        <taxon>Galdieriaceae</taxon>
        <taxon>Galdieria</taxon>
    </lineage>
</organism>
<evidence type="ECO:0000256" key="6">
    <source>
        <dbReference type="ARBA" id="ARBA00023002"/>
    </source>
</evidence>
<keyword evidence="9" id="KW-1185">Reference proteome</keyword>
<dbReference type="EMBL" id="KB454500">
    <property type="protein sequence ID" value="EME30337.1"/>
    <property type="molecule type" value="Genomic_DNA"/>
</dbReference>
<dbReference type="KEGG" id="gsl:Gasu_22460"/>
<accession>M2XJQ2</accession>
<dbReference type="PANTHER" id="PTHR21256:SF2">
    <property type="entry name" value="HISTIDINE BIOSYNTHESIS TRIFUNCTIONAL PROTEIN"/>
    <property type="match status" value="1"/>
</dbReference>
<dbReference type="PANTHER" id="PTHR21256">
    <property type="entry name" value="HISTIDINOL DEHYDROGENASE HDH"/>
    <property type="match status" value="1"/>
</dbReference>
<dbReference type="GO" id="GO:0004399">
    <property type="term" value="F:histidinol dehydrogenase activity"/>
    <property type="evidence" value="ECO:0007669"/>
    <property type="project" value="UniProtKB-EC"/>
</dbReference>
<dbReference type="UniPathway" id="UPA00031">
    <property type="reaction ID" value="UER00014"/>
</dbReference>
<keyword evidence="6 8" id="KW-0560">Oxidoreductase</keyword>
<dbReference type="GO" id="GO:0005829">
    <property type="term" value="C:cytosol"/>
    <property type="evidence" value="ECO:0007669"/>
    <property type="project" value="TreeGrafter"/>
</dbReference>
<dbReference type="InterPro" id="IPR012131">
    <property type="entry name" value="Hstdl_DH"/>
</dbReference>
<name>M2XJQ2_GALSU</name>
<reference evidence="9" key="1">
    <citation type="journal article" date="2013" name="Science">
        <title>Gene transfer from bacteria and archaea facilitated evolution of an extremophilic eukaryote.</title>
        <authorList>
            <person name="Schonknecht G."/>
            <person name="Chen W.H."/>
            <person name="Ternes C.M."/>
            <person name="Barbier G.G."/>
            <person name="Shrestha R.P."/>
            <person name="Stanke M."/>
            <person name="Brautigam A."/>
            <person name="Baker B.J."/>
            <person name="Banfield J.F."/>
            <person name="Garavito R.M."/>
            <person name="Carr K."/>
            <person name="Wilkerson C."/>
            <person name="Rensing S.A."/>
            <person name="Gagneul D."/>
            <person name="Dickenson N.E."/>
            <person name="Oesterhelt C."/>
            <person name="Lercher M.J."/>
            <person name="Weber A.P."/>
        </authorList>
    </citation>
    <scope>NUCLEOTIDE SEQUENCE [LARGE SCALE GENOMIC DNA]</scope>
    <source>
        <strain evidence="9">074W</strain>
    </source>
</reference>
<dbReference type="InterPro" id="IPR001692">
    <property type="entry name" value="Histidinol_DH_CS"/>
</dbReference>
<comment type="pathway">
    <text evidence="2">Amino-acid biosynthesis; L-histidine biosynthesis; L-histidine from 5-phospho-alpha-D-ribose 1-diphosphate: step 9/9.</text>
</comment>
<dbReference type="PRINTS" id="PR00083">
    <property type="entry name" value="HOLDHDRGNASE"/>
</dbReference>
<dbReference type="Pfam" id="PF00815">
    <property type="entry name" value="Histidinol_dh"/>
    <property type="match status" value="1"/>
</dbReference>
<keyword evidence="5" id="KW-0862">Zinc</keyword>
<dbReference type="Gene3D" id="1.20.5.1300">
    <property type="match status" value="1"/>
</dbReference>
<dbReference type="GO" id="GO:0000105">
    <property type="term" value="P:L-histidine biosynthetic process"/>
    <property type="evidence" value="ECO:0007669"/>
    <property type="project" value="UniProtKB-UniPathway"/>
</dbReference>
<evidence type="ECO:0000313" key="8">
    <source>
        <dbReference type="EMBL" id="EME30337.1"/>
    </source>
</evidence>
<dbReference type="SUPFAM" id="SSF53720">
    <property type="entry name" value="ALDH-like"/>
    <property type="match status" value="1"/>
</dbReference>
<dbReference type="HAMAP" id="MF_01024">
    <property type="entry name" value="HisD"/>
    <property type="match status" value="1"/>
</dbReference>
<dbReference type="GO" id="GO:0046872">
    <property type="term" value="F:metal ion binding"/>
    <property type="evidence" value="ECO:0007669"/>
    <property type="project" value="UniProtKB-KW"/>
</dbReference>
<evidence type="ECO:0000256" key="5">
    <source>
        <dbReference type="ARBA" id="ARBA00022833"/>
    </source>
</evidence>
<dbReference type="EC" id="1.1.1.23" evidence="8"/>
<dbReference type="RefSeq" id="XP_005706857.1">
    <property type="nucleotide sequence ID" value="XM_005706800.1"/>
</dbReference>
<dbReference type="Proteomes" id="UP000030680">
    <property type="component" value="Unassembled WGS sequence"/>
</dbReference>
<dbReference type="FunFam" id="3.40.50.1980:FF:000001">
    <property type="entry name" value="Histidinol dehydrogenase"/>
    <property type="match status" value="1"/>
</dbReference>
<evidence type="ECO:0000256" key="7">
    <source>
        <dbReference type="RuleBase" id="RU004175"/>
    </source>
</evidence>
<comment type="cofactor">
    <cofactor evidence="1">
        <name>Zn(2+)</name>
        <dbReference type="ChEBI" id="CHEBI:29105"/>
    </cofactor>
</comment>
<dbReference type="PIRSF" id="PIRSF000099">
    <property type="entry name" value="Histidinol_dh"/>
    <property type="match status" value="1"/>
</dbReference>
<comment type="similarity">
    <text evidence="3 7">Belongs to the histidinol dehydrogenase family.</text>
</comment>
<dbReference type="AlphaFoldDB" id="M2XJQ2"/>
<dbReference type="GeneID" id="17089071"/>
<keyword evidence="4" id="KW-0479">Metal-binding</keyword>
<evidence type="ECO:0000313" key="9">
    <source>
        <dbReference type="Proteomes" id="UP000030680"/>
    </source>
</evidence>
<dbReference type="eggNOG" id="KOG2697">
    <property type="taxonomic scope" value="Eukaryota"/>
</dbReference>
<evidence type="ECO:0000256" key="4">
    <source>
        <dbReference type="ARBA" id="ARBA00022723"/>
    </source>
</evidence>
<dbReference type="GO" id="GO:0051287">
    <property type="term" value="F:NAD binding"/>
    <property type="evidence" value="ECO:0007669"/>
    <property type="project" value="InterPro"/>
</dbReference>
<dbReference type="NCBIfam" id="TIGR00069">
    <property type="entry name" value="hisD"/>
    <property type="match status" value="1"/>
</dbReference>
<dbReference type="STRING" id="130081.M2XJQ2"/>
<dbReference type="InterPro" id="IPR022695">
    <property type="entry name" value="Histidinol_DH_monofunct"/>
</dbReference>
<gene>
    <name evidence="8" type="ORF">Gasu_22460</name>
</gene>
<protein>
    <submittedName>
        <fullName evidence="8">Histidinol dehydrogenase</fullName>
        <ecNumber evidence="8">1.1.1.23</ecNumber>
    </submittedName>
</protein>
<dbReference type="OrthoDB" id="1703565at2759"/>
<sequence>MICSGIHCYFMSSTIPIYTTKQAEETILRRSSLQEPELSPRVQQRIKQLFGEDLTALQVVQRILESVRKNGDSACQHWTKVLDGVDTGDSFQVSKERILSCVKRIDSQVLDSLRISRDRVLHFHRKQPITSWFTTELGGQLGQLIRPIEKVGFYVPGGSAPLPSSVIMSVCPAVAAGCQTLLVVSPPDKQGSIADVTLAACGVMMELGIDLRVFAIGGAQAIGALAYGTESIPKVDKIVGPGNIFVSLAKKEVFGIVGIDGIYGPTEAVIIADDTGRADYIAADLLAQAEHDEMAVPILLTCSKELAEKVVQSIMQQVSSLSRSSTALHSLQHHGGIVVTCSLEECFRLSNQFAAEHVSLNIKDPWESLHYITSGGGVFVGDASCEVLGDYVAGPSHVMPTGGSARYSSPLNVLDFVKIISLVGLDHHTSMDMAKKAAIIAKSEGLTAHAEAAHKRLNL</sequence>
<evidence type="ECO:0000256" key="1">
    <source>
        <dbReference type="ARBA" id="ARBA00001947"/>
    </source>
</evidence>
<dbReference type="OMA" id="YIAGPNH"/>
<dbReference type="CDD" id="cd06572">
    <property type="entry name" value="Histidinol_dh"/>
    <property type="match status" value="1"/>
</dbReference>
<dbReference type="PROSITE" id="PS00611">
    <property type="entry name" value="HISOL_DEHYDROGENASE"/>
    <property type="match status" value="1"/>
</dbReference>
<evidence type="ECO:0000256" key="2">
    <source>
        <dbReference type="ARBA" id="ARBA00004940"/>
    </source>
</evidence>